<protein>
    <submittedName>
        <fullName evidence="1">Uncharacterized protein</fullName>
    </submittedName>
</protein>
<evidence type="ECO:0000313" key="1">
    <source>
        <dbReference type="EMBL" id="CAH0406374.1"/>
    </source>
</evidence>
<keyword evidence="2" id="KW-1185">Reference proteome</keyword>
<dbReference type="Proteomes" id="UP001153292">
    <property type="component" value="Chromosome 6"/>
</dbReference>
<sequence length="162" mass="17710">MTVTNSTTVQNNTDTVKGTQITNLTMTTENKETQSLLNVSSLLNSTVINEPPVVAASNVTTAYVTANSNVTVVYVTNCTTIEKQIDPLSVKGSKIDPSGKECTVEIQTKSSLLHNKIDCGILMKYAKMPEPKKQDSSLMPSREKLKSWASNPPWWTSLFIAI</sequence>
<reference evidence="1" key="1">
    <citation type="submission" date="2021-12" db="EMBL/GenBank/DDBJ databases">
        <authorList>
            <person name="King R."/>
        </authorList>
    </citation>
    <scope>NUCLEOTIDE SEQUENCE</scope>
</reference>
<proteinExistence type="predicted"/>
<name>A0ABN8BF46_CHISP</name>
<gene>
    <name evidence="1" type="ORF">CHILSU_LOCUS9749</name>
</gene>
<organism evidence="1 2">
    <name type="scientific">Chilo suppressalis</name>
    <name type="common">Asiatic rice borer moth</name>
    <dbReference type="NCBI Taxonomy" id="168631"/>
    <lineage>
        <taxon>Eukaryota</taxon>
        <taxon>Metazoa</taxon>
        <taxon>Ecdysozoa</taxon>
        <taxon>Arthropoda</taxon>
        <taxon>Hexapoda</taxon>
        <taxon>Insecta</taxon>
        <taxon>Pterygota</taxon>
        <taxon>Neoptera</taxon>
        <taxon>Endopterygota</taxon>
        <taxon>Lepidoptera</taxon>
        <taxon>Glossata</taxon>
        <taxon>Ditrysia</taxon>
        <taxon>Pyraloidea</taxon>
        <taxon>Crambidae</taxon>
        <taxon>Crambinae</taxon>
        <taxon>Chilo</taxon>
    </lineage>
</organism>
<dbReference type="EMBL" id="OU963899">
    <property type="protein sequence ID" value="CAH0406374.1"/>
    <property type="molecule type" value="Genomic_DNA"/>
</dbReference>
<evidence type="ECO:0000313" key="2">
    <source>
        <dbReference type="Proteomes" id="UP001153292"/>
    </source>
</evidence>
<accession>A0ABN8BF46</accession>